<dbReference type="GO" id="GO:0046872">
    <property type="term" value="F:metal ion binding"/>
    <property type="evidence" value="ECO:0007669"/>
    <property type="project" value="UniProtKB-KW"/>
</dbReference>
<dbReference type="GO" id="GO:0051539">
    <property type="term" value="F:4 iron, 4 sulfur cluster binding"/>
    <property type="evidence" value="ECO:0007669"/>
    <property type="project" value="TreeGrafter"/>
</dbReference>
<comment type="caution">
    <text evidence="7">The sequence shown here is derived from an EMBL/GenBank/DDBJ whole genome shotgun (WGS) entry which is preliminary data.</text>
</comment>
<protein>
    <submittedName>
        <fullName evidence="7">Oxygen-independent coproporphyrinogen-3 oxidase</fullName>
        <ecNumber evidence="7">1.3.98.3</ecNumber>
    </submittedName>
</protein>
<dbReference type="PANTHER" id="PTHR13932:SF5">
    <property type="entry name" value="RADICAL S-ADENOSYL METHIONINE DOMAIN-CONTAINING PROTEIN 1, MITOCHONDRIAL"/>
    <property type="match status" value="1"/>
</dbReference>
<dbReference type="GO" id="GO:0051989">
    <property type="term" value="F:coproporphyrinogen dehydrogenase activity"/>
    <property type="evidence" value="ECO:0007669"/>
    <property type="project" value="UniProtKB-EC"/>
</dbReference>
<dbReference type="AlphaFoldDB" id="A0A7W8DH03"/>
<organism evidence="7 8">
    <name type="scientific">Desulfurispira natronophila</name>
    <dbReference type="NCBI Taxonomy" id="682562"/>
    <lineage>
        <taxon>Bacteria</taxon>
        <taxon>Pseudomonadati</taxon>
        <taxon>Chrysiogenota</taxon>
        <taxon>Chrysiogenia</taxon>
        <taxon>Chrysiogenales</taxon>
        <taxon>Chrysiogenaceae</taxon>
        <taxon>Desulfurispira</taxon>
    </lineage>
</organism>
<evidence type="ECO:0000256" key="4">
    <source>
        <dbReference type="ARBA" id="ARBA00023004"/>
    </source>
</evidence>
<name>A0A7W8DH03_9BACT</name>
<gene>
    <name evidence="7" type="ORF">HNR37_001213</name>
</gene>
<keyword evidence="3" id="KW-0479">Metal-binding</keyword>
<keyword evidence="5" id="KW-0411">Iron-sulfur</keyword>
<dbReference type="InterPro" id="IPR006638">
    <property type="entry name" value="Elp3/MiaA/NifB-like_rSAM"/>
</dbReference>
<dbReference type="PROSITE" id="PS51918">
    <property type="entry name" value="RADICAL_SAM"/>
    <property type="match status" value="1"/>
</dbReference>
<dbReference type="SUPFAM" id="SSF102114">
    <property type="entry name" value="Radical SAM enzymes"/>
    <property type="match status" value="1"/>
</dbReference>
<dbReference type="Proteomes" id="UP000528322">
    <property type="component" value="Unassembled WGS sequence"/>
</dbReference>
<evidence type="ECO:0000313" key="7">
    <source>
        <dbReference type="EMBL" id="MBB5021899.1"/>
    </source>
</evidence>
<dbReference type="GO" id="GO:0005737">
    <property type="term" value="C:cytoplasm"/>
    <property type="evidence" value="ECO:0007669"/>
    <property type="project" value="TreeGrafter"/>
</dbReference>
<reference evidence="7 8" key="1">
    <citation type="submission" date="2020-08" db="EMBL/GenBank/DDBJ databases">
        <title>Genomic Encyclopedia of Type Strains, Phase IV (KMG-IV): sequencing the most valuable type-strain genomes for metagenomic binning, comparative biology and taxonomic classification.</title>
        <authorList>
            <person name="Goeker M."/>
        </authorList>
    </citation>
    <scope>NUCLEOTIDE SEQUENCE [LARGE SCALE GENOMIC DNA]</scope>
    <source>
        <strain evidence="7 8">DSM 22071</strain>
    </source>
</reference>
<keyword evidence="8" id="KW-1185">Reference proteome</keyword>
<dbReference type="Pfam" id="PF04055">
    <property type="entry name" value="Radical_SAM"/>
    <property type="match status" value="1"/>
</dbReference>
<dbReference type="GO" id="GO:0006779">
    <property type="term" value="P:porphyrin-containing compound biosynthetic process"/>
    <property type="evidence" value="ECO:0007669"/>
    <property type="project" value="TreeGrafter"/>
</dbReference>
<accession>A0A7W8DH03</accession>
<dbReference type="EMBL" id="JACHID010000006">
    <property type="protein sequence ID" value="MBB5021899.1"/>
    <property type="molecule type" value="Genomic_DNA"/>
</dbReference>
<evidence type="ECO:0000256" key="5">
    <source>
        <dbReference type="ARBA" id="ARBA00023014"/>
    </source>
</evidence>
<evidence type="ECO:0000313" key="8">
    <source>
        <dbReference type="Proteomes" id="UP000528322"/>
    </source>
</evidence>
<sequence>MPFCRSRCGYCSFYSAFLASSDDVGRYKGALLQQLRLVDFPAATTIYFGGGTPSLFPPDFFATVVTEVMRRAGAAPLEVTVECNPDISEEYIVKLQRAGVTRLSVGVQSADPATLKWLKRDHGVSLNKLVCRLRRAQQVGLQVSVDFIAGIPGTTVGQVSHEMVPFTFVDHISLYTLDLPPSHPQARLLNGDFQYDSFMAAQEYLGGCGFVWYEISNFCRPGKASRHNSLYWRGQPYLALGSGAAGFSGKVRYRVPADSQAYMAAQGCVALAIDEFIDEREALREQILLGLRTSQGIEARLLPPEQLEMALNQGLLEALPAGRVGIPQHLWLNYNEVVGRLGF</sequence>
<keyword evidence="2" id="KW-0949">S-adenosyl-L-methionine</keyword>
<comment type="cofactor">
    <cofactor evidence="1">
        <name>[4Fe-4S] cluster</name>
        <dbReference type="ChEBI" id="CHEBI:49883"/>
    </cofactor>
</comment>
<dbReference type="InterPro" id="IPR058240">
    <property type="entry name" value="rSAM_sf"/>
</dbReference>
<dbReference type="CDD" id="cd01335">
    <property type="entry name" value="Radical_SAM"/>
    <property type="match status" value="1"/>
</dbReference>
<evidence type="ECO:0000256" key="1">
    <source>
        <dbReference type="ARBA" id="ARBA00001966"/>
    </source>
</evidence>
<dbReference type="InterPro" id="IPR034505">
    <property type="entry name" value="Coproporphyrinogen-III_oxidase"/>
</dbReference>
<evidence type="ECO:0000259" key="6">
    <source>
        <dbReference type="PROSITE" id="PS51918"/>
    </source>
</evidence>
<evidence type="ECO:0000256" key="2">
    <source>
        <dbReference type="ARBA" id="ARBA00022691"/>
    </source>
</evidence>
<dbReference type="Gene3D" id="3.20.20.70">
    <property type="entry name" value="Aldolase class I"/>
    <property type="match status" value="1"/>
</dbReference>
<dbReference type="EC" id="1.3.98.3" evidence="7"/>
<dbReference type="PANTHER" id="PTHR13932">
    <property type="entry name" value="COPROPORPHYRINIGEN III OXIDASE"/>
    <property type="match status" value="1"/>
</dbReference>
<dbReference type="SMART" id="SM00729">
    <property type="entry name" value="Elp3"/>
    <property type="match status" value="1"/>
</dbReference>
<dbReference type="InterPro" id="IPR007197">
    <property type="entry name" value="rSAM"/>
</dbReference>
<feature type="domain" description="Radical SAM core" evidence="6">
    <location>
        <begin position="1"/>
        <end position="214"/>
    </location>
</feature>
<keyword evidence="4" id="KW-0408">Iron</keyword>
<evidence type="ECO:0000256" key="3">
    <source>
        <dbReference type="ARBA" id="ARBA00022723"/>
    </source>
</evidence>
<keyword evidence="7" id="KW-0560">Oxidoreductase</keyword>
<dbReference type="SFLD" id="SFLDS00029">
    <property type="entry name" value="Radical_SAM"/>
    <property type="match status" value="1"/>
</dbReference>
<dbReference type="SFLD" id="SFLDG01065">
    <property type="entry name" value="anaerobic_coproporphyrinogen-I"/>
    <property type="match status" value="1"/>
</dbReference>
<proteinExistence type="predicted"/>
<dbReference type="InterPro" id="IPR013785">
    <property type="entry name" value="Aldolase_TIM"/>
</dbReference>